<dbReference type="EMBL" id="CP038008">
    <property type="protein sequence ID" value="QBY28748.1"/>
    <property type="molecule type" value="Genomic_DNA"/>
</dbReference>
<feature type="domain" description="Fimbrial-type adhesion" evidence="2">
    <location>
        <begin position="186"/>
        <end position="339"/>
    </location>
</feature>
<dbReference type="InterPro" id="IPR000259">
    <property type="entry name" value="Adhesion_dom_fimbrial"/>
</dbReference>
<feature type="chain" id="PRO_5019813069" evidence="1">
    <location>
        <begin position="17"/>
        <end position="340"/>
    </location>
</feature>
<proteinExistence type="predicted"/>
<dbReference type="OMA" id="KIRIMLF"/>
<dbReference type="GO" id="GO:0009289">
    <property type="term" value="C:pilus"/>
    <property type="evidence" value="ECO:0007669"/>
    <property type="project" value="InterPro"/>
</dbReference>
<accession>A0A482PEG1</accession>
<gene>
    <name evidence="3" type="ORF">E2R62_07705</name>
</gene>
<dbReference type="Gene3D" id="2.60.40.1090">
    <property type="entry name" value="Fimbrial-type adhesion domain"/>
    <property type="match status" value="1"/>
</dbReference>
<evidence type="ECO:0000256" key="1">
    <source>
        <dbReference type="SAM" id="SignalP"/>
    </source>
</evidence>
<organism evidence="3">
    <name type="scientific">Citrobacter rodentium</name>
    <dbReference type="NCBI Taxonomy" id="67825"/>
    <lineage>
        <taxon>Bacteria</taxon>
        <taxon>Pseudomonadati</taxon>
        <taxon>Pseudomonadota</taxon>
        <taxon>Gammaproteobacteria</taxon>
        <taxon>Enterobacterales</taxon>
        <taxon>Enterobacteriaceae</taxon>
        <taxon>Citrobacter</taxon>
    </lineage>
</organism>
<dbReference type="NCBIfam" id="NF011762">
    <property type="entry name" value="PRK15216.1"/>
    <property type="match status" value="1"/>
</dbReference>
<dbReference type="InterPro" id="IPR036937">
    <property type="entry name" value="Adhesion_dom_fimbrial_sf"/>
</dbReference>
<sequence>MKRLLLLILMSLFSQAGYGACSATITNTRDYTIQSDSLMLGGEEVVNIANAFTDTHCTNSDVVTKLETSEYIIGMGPGDNVRLKVKVEWQSDAAISMRNKNGIIEAPYKVTISETNSLEAVTVSAHGGYSVNIENIAVMSGATNQRSFVDWLLIAAKYLSCNWKRECIAGVLASLNGQGVYKANLTINYNRKETTCAPQNLTITLDPVPIARLRKKGEVSEFSRQGDIILDCKNQVRNAALASRQINVHLRSDLLWDENESVLRPETDNGVGFILRDANRNLLKINRGAALKSQFKSYSKGSVLNSVETIPVFATYYVIDPAKIHAGALQSKALIVVSYN</sequence>
<keyword evidence="1" id="KW-0732">Signal</keyword>
<dbReference type="InterPro" id="IPR008966">
    <property type="entry name" value="Adhesion_dom_sf"/>
</dbReference>
<dbReference type="InterPro" id="IPR016959">
    <property type="entry name" value="UCP030811"/>
</dbReference>
<dbReference type="PIRSF" id="PIRSF030811">
    <property type="entry name" value="UCP030811"/>
    <property type="match status" value="1"/>
</dbReference>
<protein>
    <submittedName>
        <fullName evidence="3">Fimbrial assembly protein</fullName>
    </submittedName>
</protein>
<dbReference type="RefSeq" id="WP_012906433.1">
    <property type="nucleotide sequence ID" value="NZ_CAJTBI010000007.1"/>
</dbReference>
<evidence type="ECO:0000259" key="2">
    <source>
        <dbReference type="Pfam" id="PF00419"/>
    </source>
</evidence>
<reference evidence="3" key="1">
    <citation type="submission" date="2019-03" db="EMBL/GenBank/DDBJ databases">
        <title>Complete genome sequence of enteropathogenic Citrobacter rodentium strain DBS100.</title>
        <authorList>
            <person name="Popov G."/>
            <person name="Fiebig A."/>
            <person name="Shideler S."/>
            <person name="Coombes B."/>
            <person name="Savchenko A."/>
        </authorList>
    </citation>
    <scope>NUCLEOTIDE SEQUENCE</scope>
    <source>
        <strain evidence="3">DBS100</strain>
    </source>
</reference>
<dbReference type="SUPFAM" id="SSF49401">
    <property type="entry name" value="Bacterial adhesins"/>
    <property type="match status" value="1"/>
</dbReference>
<dbReference type="Pfam" id="PF00419">
    <property type="entry name" value="Fimbrial"/>
    <property type="match status" value="1"/>
</dbReference>
<dbReference type="GO" id="GO:0007155">
    <property type="term" value="P:cell adhesion"/>
    <property type="evidence" value="ECO:0007669"/>
    <property type="project" value="InterPro"/>
</dbReference>
<evidence type="ECO:0000313" key="3">
    <source>
        <dbReference type="EMBL" id="QBY28748.1"/>
    </source>
</evidence>
<dbReference type="AlphaFoldDB" id="A0A482PEG1"/>
<name>A0A482PEG1_CITRO</name>
<feature type="signal peptide" evidence="1">
    <location>
        <begin position="1"/>
        <end position="16"/>
    </location>
</feature>